<dbReference type="GO" id="GO:0008143">
    <property type="term" value="F:poly(A) binding"/>
    <property type="evidence" value="ECO:0007669"/>
    <property type="project" value="TreeGrafter"/>
</dbReference>
<dbReference type="PANTHER" id="PTHR23236">
    <property type="entry name" value="EUKARYOTIC TRANSLATION INITIATION FACTOR 4B/4H"/>
    <property type="match status" value="1"/>
</dbReference>
<evidence type="ECO:0000313" key="6">
    <source>
        <dbReference type="Proteomes" id="UP000078046"/>
    </source>
</evidence>
<dbReference type="SUPFAM" id="SSF54928">
    <property type="entry name" value="RNA-binding domain, RBD"/>
    <property type="match status" value="1"/>
</dbReference>
<evidence type="ECO:0000313" key="5">
    <source>
        <dbReference type="EMBL" id="OAF67368.1"/>
    </source>
</evidence>
<dbReference type="PROSITE" id="PS50102">
    <property type="entry name" value="RRM"/>
    <property type="match status" value="1"/>
</dbReference>
<gene>
    <name evidence="5" type="ORF">A3Q56_04913</name>
</gene>
<feature type="region of interest" description="Disordered" evidence="3">
    <location>
        <begin position="1"/>
        <end position="37"/>
    </location>
</feature>
<keyword evidence="1 2" id="KW-0694">RNA-binding</keyword>
<dbReference type="AlphaFoldDB" id="A0A177AZC2"/>
<feature type="region of interest" description="Disordered" evidence="3">
    <location>
        <begin position="186"/>
        <end position="207"/>
    </location>
</feature>
<feature type="region of interest" description="Disordered" evidence="3">
    <location>
        <begin position="62"/>
        <end position="92"/>
    </location>
</feature>
<evidence type="ECO:0000256" key="3">
    <source>
        <dbReference type="SAM" id="MobiDB-lite"/>
    </source>
</evidence>
<comment type="caution">
    <text evidence="5">The sequence shown here is derived from an EMBL/GenBank/DDBJ whole genome shotgun (WGS) entry which is preliminary data.</text>
</comment>
<dbReference type="PANTHER" id="PTHR23236:SF12">
    <property type="entry name" value="EUKARYOTIC INITIATION FACTOR 4B-RELATED"/>
    <property type="match status" value="1"/>
</dbReference>
<sequence>MADISLNDDSNLSGDVLESDVPEEIKNDNAGKGIDSDFNDRMKMLEFETDDLLNVTASILSVNKTSNGPSTPSLTEKDCSEEPSPATGDNALPLDEKQDKIEVDSRSVYVGNVDYGATADELELHFHGCGSINRVTIMSDKNSGHPKGFAYVEFESLDGVETANALDSSLFRGRIIKVLPKRTNVPNNSTPRFRGYRSRGRGGSYRGRYRSRGRFNSRGNFNLNKRRFRRARYYQPY</sequence>
<dbReference type="Proteomes" id="UP000078046">
    <property type="component" value="Unassembled WGS sequence"/>
</dbReference>
<feature type="compositionally biased region" description="Basic and acidic residues" evidence="3">
    <location>
        <begin position="23"/>
        <end position="37"/>
    </location>
</feature>
<protein>
    <submittedName>
        <fullName evidence="5">Embryonic poly(A)-binding protein 2</fullName>
    </submittedName>
</protein>
<dbReference type="OrthoDB" id="4726at2759"/>
<organism evidence="5 6">
    <name type="scientific">Intoshia linei</name>
    <dbReference type="NCBI Taxonomy" id="1819745"/>
    <lineage>
        <taxon>Eukaryota</taxon>
        <taxon>Metazoa</taxon>
        <taxon>Spiralia</taxon>
        <taxon>Lophotrochozoa</taxon>
        <taxon>Mesozoa</taxon>
        <taxon>Orthonectida</taxon>
        <taxon>Rhopaluridae</taxon>
        <taxon>Intoshia</taxon>
    </lineage>
</organism>
<dbReference type="InterPro" id="IPR012677">
    <property type="entry name" value="Nucleotide-bd_a/b_plait_sf"/>
</dbReference>
<dbReference type="SMART" id="SM00360">
    <property type="entry name" value="RRM"/>
    <property type="match status" value="1"/>
</dbReference>
<name>A0A177AZC2_9BILA</name>
<proteinExistence type="predicted"/>
<reference evidence="5 6" key="1">
    <citation type="submission" date="2016-04" db="EMBL/GenBank/DDBJ databases">
        <title>The genome of Intoshia linei affirms orthonectids as highly simplified spiralians.</title>
        <authorList>
            <person name="Mikhailov K.V."/>
            <person name="Slusarev G.S."/>
            <person name="Nikitin M.A."/>
            <person name="Logacheva M.D."/>
            <person name="Penin A."/>
            <person name="Aleoshin V."/>
            <person name="Panchin Y.V."/>
        </authorList>
    </citation>
    <scope>NUCLEOTIDE SEQUENCE [LARGE SCALE GENOMIC DNA]</scope>
    <source>
        <strain evidence="5">Intl2013</strain>
        <tissue evidence="5">Whole animal</tissue>
    </source>
</reference>
<feature type="compositionally biased region" description="Polar residues" evidence="3">
    <location>
        <begin position="62"/>
        <end position="74"/>
    </location>
</feature>
<dbReference type="Gene3D" id="3.30.70.330">
    <property type="match status" value="1"/>
</dbReference>
<evidence type="ECO:0000256" key="2">
    <source>
        <dbReference type="PROSITE-ProRule" id="PRU00176"/>
    </source>
</evidence>
<evidence type="ECO:0000259" key="4">
    <source>
        <dbReference type="PROSITE" id="PS50102"/>
    </source>
</evidence>
<dbReference type="InterPro" id="IPR035979">
    <property type="entry name" value="RBD_domain_sf"/>
</dbReference>
<dbReference type="EMBL" id="LWCA01000678">
    <property type="protein sequence ID" value="OAF67368.1"/>
    <property type="molecule type" value="Genomic_DNA"/>
</dbReference>
<dbReference type="Pfam" id="PF00076">
    <property type="entry name" value="RRM_1"/>
    <property type="match status" value="1"/>
</dbReference>
<dbReference type="GO" id="GO:0005634">
    <property type="term" value="C:nucleus"/>
    <property type="evidence" value="ECO:0007669"/>
    <property type="project" value="TreeGrafter"/>
</dbReference>
<dbReference type="InterPro" id="IPR000504">
    <property type="entry name" value="RRM_dom"/>
</dbReference>
<feature type="domain" description="RRM" evidence="4">
    <location>
        <begin position="106"/>
        <end position="183"/>
    </location>
</feature>
<keyword evidence="6" id="KW-1185">Reference proteome</keyword>
<accession>A0A177AZC2</accession>
<evidence type="ECO:0000256" key="1">
    <source>
        <dbReference type="ARBA" id="ARBA00022884"/>
    </source>
</evidence>